<dbReference type="GO" id="GO:0016740">
    <property type="term" value="F:transferase activity"/>
    <property type="evidence" value="ECO:0007669"/>
    <property type="project" value="UniProtKB-KW"/>
</dbReference>
<dbReference type="AlphaFoldDB" id="A0A1Q9F2S6"/>
<dbReference type="SUPFAM" id="SSF103481">
    <property type="entry name" value="Multidrug resistance efflux transporter EmrE"/>
    <property type="match status" value="1"/>
</dbReference>
<sequence>MEHKTGQPFTNQACRAAASAMEAKRLKYTPSTDFPPPDCREGEKLSAWFRNVFEAVPMKTPQPLTDREKQLLRLSAKEYCDERKACRVTCEEYTTLLVRRASYYRYMNQWTFRSYDLFSVAVECAKALDRMAESKGVDAIGPLYGLPIPMKGTAAVVDFPSGGGVGILSSYTPVKNSALTDMIYSRNGIIFGTTNVPEFACSTNTANRASGQCRNPYNHAFSPGGSSGGAGSAVSMHMCPVAVSEDTGGSTRVPALFNGLFGFDPARNHYPNEGNCGMTFTNDQIGVLGRSMSDLLFYDRALMQDRHNAAELHATAAKQAKERDLQGIRVACPQWPWVKGTSRQLDGIMRKAYDAVRAALKPLTLKDTGWPLAGSEQGVLSLVTDKKAPQSLFLTFPGQIAQFVYDYLDAPVSLKEICADTIPFGAHQPTKFYEDMTCKSETDYRYAIGPFIKDEVERYNSLFDAENLDFILVPAAYNATPDLAQALAGTMPAIDAEGQPALSDMWQSVYPINEMLKHIHIPKLAVPTGLSSDGRPTGIQLWGRAVAYEDMFQDKVSSRHNITFLHLAARVVELIHADADLRRVTPTMDAACTCTGGAQVAYVCDAGDRERCVRFTASLLRAFGLLLLLLLNVICTLSSALVQYLYGDLHFDSPISISDEPIQRQLGDRRRPWTPRDHLYAAIRMMPIWVLGNWTRNLSLKSTSIASATALDSTTSIFTFLIAIPTQDEQFGWRKASGVLLGVAGSALTSLHDAKGSTSLSSGTCAVPKG</sequence>
<dbReference type="PANTHER" id="PTHR11895:SF7">
    <property type="entry name" value="GLUTAMYL-TRNA(GLN) AMIDOTRANSFERASE SUBUNIT A, MITOCHONDRIAL"/>
    <property type="match status" value="1"/>
</dbReference>
<keyword evidence="2" id="KW-0808">Transferase</keyword>
<evidence type="ECO:0000313" key="2">
    <source>
        <dbReference type="EMBL" id="OLQ13959.1"/>
    </source>
</evidence>
<organism evidence="2 3">
    <name type="scientific">Symbiodinium microadriaticum</name>
    <name type="common">Dinoflagellate</name>
    <name type="synonym">Zooxanthella microadriatica</name>
    <dbReference type="NCBI Taxonomy" id="2951"/>
    <lineage>
        <taxon>Eukaryota</taxon>
        <taxon>Sar</taxon>
        <taxon>Alveolata</taxon>
        <taxon>Dinophyceae</taxon>
        <taxon>Suessiales</taxon>
        <taxon>Symbiodiniaceae</taxon>
        <taxon>Symbiodinium</taxon>
    </lineage>
</organism>
<evidence type="ECO:0000259" key="1">
    <source>
        <dbReference type="Pfam" id="PF01425"/>
    </source>
</evidence>
<feature type="domain" description="Amidase" evidence="1">
    <location>
        <begin position="119"/>
        <end position="546"/>
    </location>
</feature>
<dbReference type="EMBL" id="LSRX01000021">
    <property type="protein sequence ID" value="OLQ13959.1"/>
    <property type="molecule type" value="Genomic_DNA"/>
</dbReference>
<dbReference type="SUPFAM" id="SSF75304">
    <property type="entry name" value="Amidase signature (AS) enzymes"/>
    <property type="match status" value="1"/>
</dbReference>
<dbReference type="PANTHER" id="PTHR11895">
    <property type="entry name" value="TRANSAMIDASE"/>
    <property type="match status" value="1"/>
</dbReference>
<dbReference type="InterPro" id="IPR000120">
    <property type="entry name" value="Amidase"/>
</dbReference>
<dbReference type="OrthoDB" id="421993at2759"/>
<accession>A0A1Q9F2S6</accession>
<name>A0A1Q9F2S6_SYMMI</name>
<dbReference type="Pfam" id="PF01425">
    <property type="entry name" value="Amidase"/>
    <property type="match status" value="1"/>
</dbReference>
<comment type="caution">
    <text evidence="2">The sequence shown here is derived from an EMBL/GenBank/DDBJ whole genome shotgun (WGS) entry which is preliminary data.</text>
</comment>
<dbReference type="InterPro" id="IPR037185">
    <property type="entry name" value="EmrE-like"/>
</dbReference>
<gene>
    <name evidence="2" type="primary">gatA1</name>
    <name evidence="2" type="ORF">AK812_SmicGene1931</name>
</gene>
<dbReference type="Proteomes" id="UP000186817">
    <property type="component" value="Unassembled WGS sequence"/>
</dbReference>
<keyword evidence="3" id="KW-1185">Reference proteome</keyword>
<dbReference type="OMA" id="TMATIDF"/>
<dbReference type="Gene3D" id="3.90.1300.10">
    <property type="entry name" value="Amidase signature (AS) domain"/>
    <property type="match status" value="1"/>
</dbReference>
<proteinExistence type="predicted"/>
<dbReference type="InterPro" id="IPR023631">
    <property type="entry name" value="Amidase_dom"/>
</dbReference>
<dbReference type="InterPro" id="IPR036928">
    <property type="entry name" value="AS_sf"/>
</dbReference>
<evidence type="ECO:0000313" key="3">
    <source>
        <dbReference type="Proteomes" id="UP000186817"/>
    </source>
</evidence>
<protein>
    <submittedName>
        <fullName evidence="2">Glutamyl-tRNA(Gln) amidotransferase subunit A 1</fullName>
    </submittedName>
</protein>
<reference evidence="2 3" key="1">
    <citation type="submission" date="2016-02" db="EMBL/GenBank/DDBJ databases">
        <title>Genome analysis of coral dinoflagellate symbionts highlights evolutionary adaptations to a symbiotic lifestyle.</title>
        <authorList>
            <person name="Aranda M."/>
            <person name="Li Y."/>
            <person name="Liew Y.J."/>
            <person name="Baumgarten S."/>
            <person name="Simakov O."/>
            <person name="Wilson M."/>
            <person name="Piel J."/>
            <person name="Ashoor H."/>
            <person name="Bougouffa S."/>
            <person name="Bajic V.B."/>
            <person name="Ryu T."/>
            <person name="Ravasi T."/>
            <person name="Bayer T."/>
            <person name="Micklem G."/>
            <person name="Kim H."/>
            <person name="Bhak J."/>
            <person name="Lajeunesse T.C."/>
            <person name="Voolstra C.R."/>
        </authorList>
    </citation>
    <scope>NUCLEOTIDE SEQUENCE [LARGE SCALE GENOMIC DNA]</scope>
    <source>
        <strain evidence="2 3">CCMP2467</strain>
    </source>
</reference>